<keyword evidence="6" id="KW-0472">Membrane</keyword>
<gene>
    <name evidence="10" type="primary">lapE</name>
    <name evidence="10" type="ORF">NEJAP_2672</name>
</gene>
<evidence type="ECO:0000256" key="5">
    <source>
        <dbReference type="ARBA" id="ARBA00022692"/>
    </source>
</evidence>
<comment type="subcellular location">
    <subcellularLocation>
        <location evidence="1">Cell outer membrane</location>
    </subcellularLocation>
</comment>
<keyword evidence="7" id="KW-0998">Cell outer membrane</keyword>
<dbReference type="PANTHER" id="PTHR30026">
    <property type="entry name" value="OUTER MEMBRANE PROTEIN TOLC"/>
    <property type="match status" value="1"/>
</dbReference>
<dbReference type="AlphaFoldDB" id="A0A7R6SWN8"/>
<dbReference type="InterPro" id="IPR010130">
    <property type="entry name" value="T1SS_OMP_TolC"/>
</dbReference>
<feature type="signal peptide" evidence="9">
    <location>
        <begin position="1"/>
        <end position="22"/>
    </location>
</feature>
<organism evidence="10 11">
    <name type="scientific">Neptunomonas japonica JAMM 1380</name>
    <dbReference type="NCBI Taxonomy" id="1441457"/>
    <lineage>
        <taxon>Bacteria</taxon>
        <taxon>Pseudomonadati</taxon>
        <taxon>Pseudomonadota</taxon>
        <taxon>Gammaproteobacteria</taxon>
        <taxon>Oceanospirillales</taxon>
        <taxon>Oceanospirillaceae</taxon>
        <taxon>Neptunomonas</taxon>
    </lineage>
</organism>
<evidence type="ECO:0000313" key="11">
    <source>
        <dbReference type="Proteomes" id="UP000595332"/>
    </source>
</evidence>
<reference evidence="10 11" key="1">
    <citation type="journal article" date="2008" name="Int. J. Syst. Evol. Microbiol.">
        <title>Neptunomonas japonica sp. nov., an Osedax japonicus symbiont-like bacterium isolated from sediment adjacent to sperm whale carcasses off Kagoshima, Japan.</title>
        <authorList>
            <person name="Miyazaki M."/>
            <person name="Nogi Y."/>
            <person name="Fujiwara Y."/>
            <person name="Kawato M."/>
            <person name="Kubokawa K."/>
            <person name="Horikoshi K."/>
        </authorList>
    </citation>
    <scope>NUCLEOTIDE SEQUENCE [LARGE SCALE GENOMIC DNA]</scope>
    <source>
        <strain evidence="10 11">JAMM 1380</strain>
    </source>
</reference>
<keyword evidence="3" id="KW-0813">Transport</keyword>
<evidence type="ECO:0000313" key="10">
    <source>
        <dbReference type="EMBL" id="BBB30616.1"/>
    </source>
</evidence>
<dbReference type="InterPro" id="IPR003423">
    <property type="entry name" value="OMP_efflux"/>
</dbReference>
<dbReference type="PANTHER" id="PTHR30026:SF22">
    <property type="entry name" value="OUTER MEMBRANE EFFLUX PROTEIN"/>
    <property type="match status" value="1"/>
</dbReference>
<keyword evidence="8" id="KW-0175">Coiled coil</keyword>
<dbReference type="NCBIfam" id="TIGR01844">
    <property type="entry name" value="type_I_sec_TolC"/>
    <property type="match status" value="1"/>
</dbReference>
<dbReference type="EMBL" id="AP014546">
    <property type="protein sequence ID" value="BBB30616.1"/>
    <property type="molecule type" value="Genomic_DNA"/>
</dbReference>
<dbReference type="GO" id="GO:0015288">
    <property type="term" value="F:porin activity"/>
    <property type="evidence" value="ECO:0007669"/>
    <property type="project" value="TreeGrafter"/>
</dbReference>
<evidence type="ECO:0000256" key="9">
    <source>
        <dbReference type="SAM" id="SignalP"/>
    </source>
</evidence>
<dbReference type="GO" id="GO:1990281">
    <property type="term" value="C:efflux pump complex"/>
    <property type="evidence" value="ECO:0007669"/>
    <property type="project" value="TreeGrafter"/>
</dbReference>
<dbReference type="GO" id="GO:0015562">
    <property type="term" value="F:efflux transmembrane transporter activity"/>
    <property type="evidence" value="ECO:0007669"/>
    <property type="project" value="InterPro"/>
</dbReference>
<dbReference type="Gene3D" id="1.20.1600.10">
    <property type="entry name" value="Outer membrane efflux proteins (OEP)"/>
    <property type="match status" value="1"/>
</dbReference>
<evidence type="ECO:0000256" key="6">
    <source>
        <dbReference type="ARBA" id="ARBA00023136"/>
    </source>
</evidence>
<dbReference type="Proteomes" id="UP000595332">
    <property type="component" value="Chromosome"/>
</dbReference>
<accession>A0A7R6SWN8</accession>
<evidence type="ECO:0000256" key="8">
    <source>
        <dbReference type="SAM" id="Coils"/>
    </source>
</evidence>
<dbReference type="KEGG" id="njp:NEJAP_2672"/>
<dbReference type="Pfam" id="PF02321">
    <property type="entry name" value="OEP"/>
    <property type="match status" value="2"/>
</dbReference>
<evidence type="ECO:0000256" key="3">
    <source>
        <dbReference type="ARBA" id="ARBA00022448"/>
    </source>
</evidence>
<keyword evidence="5" id="KW-0812">Transmembrane</keyword>
<comment type="similarity">
    <text evidence="2">Belongs to the outer membrane factor (OMF) (TC 1.B.17) family.</text>
</comment>
<protein>
    <submittedName>
        <fullName evidence="10">Outer membrane protein LapE</fullName>
    </submittedName>
</protein>
<proteinExistence type="inferred from homology"/>
<feature type="coiled-coil region" evidence="8">
    <location>
        <begin position="183"/>
        <end position="210"/>
    </location>
</feature>
<dbReference type="SUPFAM" id="SSF56954">
    <property type="entry name" value="Outer membrane efflux proteins (OEP)"/>
    <property type="match status" value="1"/>
</dbReference>
<evidence type="ECO:0000256" key="2">
    <source>
        <dbReference type="ARBA" id="ARBA00007613"/>
    </source>
</evidence>
<name>A0A7R6SWN8_9GAMM</name>
<dbReference type="RefSeq" id="WP_201347785.1">
    <property type="nucleotide sequence ID" value="NZ_AP014546.1"/>
</dbReference>
<evidence type="ECO:0000256" key="1">
    <source>
        <dbReference type="ARBA" id="ARBA00004442"/>
    </source>
</evidence>
<dbReference type="GO" id="GO:0009279">
    <property type="term" value="C:cell outer membrane"/>
    <property type="evidence" value="ECO:0007669"/>
    <property type="project" value="UniProtKB-SubCell"/>
</dbReference>
<sequence>MILKRTLLAFAVVIGSVQNVYANQLEEVVTGAVLSSPEVKRSMDARNAVFEEVRQARGGFYPKIDIAAGVGYEWTKNTATINAIGGDVELKRREASISLRQMLFDGFLTGNEVDRHAFRLEAGNHRLREVAEEKALATTRAYIEVIKRNELRNQANVTLFNHVKVYEQIRKRSESGLGTRASLQQAKGRLALAEVNVLSAENNMRDAQASYLRVVGQKAPEELEVPEFNIESLPENEETSIKRAIANHPTLKLAQADVQAAEAQYGSARSLLYPKLNFEVDRNWNSNIDGVEGDNEDLTAMFRVRYNLYNGGSDKARIRQTRHQINEAKDIQSNAERQAVESVGLSWNAYEILGRQLVFFRQHVDSSTQTRDSYLKQFNIGQRSLLDLLDTENEVFSSKNSMIAAKYDYLIAQYRLLNGMGEMLELLKVDLEPLASTSLEGDDTRVIPPRDAEKKLLYR</sequence>
<keyword evidence="11" id="KW-1185">Reference proteome</keyword>
<keyword evidence="4" id="KW-1134">Transmembrane beta strand</keyword>
<feature type="chain" id="PRO_5032395747" evidence="9">
    <location>
        <begin position="23"/>
        <end position="459"/>
    </location>
</feature>
<evidence type="ECO:0000256" key="7">
    <source>
        <dbReference type="ARBA" id="ARBA00023237"/>
    </source>
</evidence>
<evidence type="ECO:0000256" key="4">
    <source>
        <dbReference type="ARBA" id="ARBA00022452"/>
    </source>
</evidence>
<dbReference type="InterPro" id="IPR051906">
    <property type="entry name" value="TolC-like"/>
</dbReference>
<keyword evidence="9" id="KW-0732">Signal</keyword>